<dbReference type="EMBL" id="JAAGNC010000081">
    <property type="protein sequence ID" value="NEC57107.1"/>
    <property type="molecule type" value="Genomic_DNA"/>
</dbReference>
<dbReference type="Proteomes" id="UP000470404">
    <property type="component" value="Unassembled WGS sequence"/>
</dbReference>
<gene>
    <name evidence="1" type="ORF">G3I59_16305</name>
</gene>
<evidence type="ECO:0000313" key="2">
    <source>
        <dbReference type="Proteomes" id="UP000470404"/>
    </source>
</evidence>
<accession>A0ABX0BUV8</accession>
<keyword evidence="2" id="KW-1185">Reference proteome</keyword>
<reference evidence="1 2" key="1">
    <citation type="submission" date="2020-01" db="EMBL/GenBank/DDBJ databases">
        <title>Insect and environment-associated Actinomycetes.</title>
        <authorList>
            <person name="Currrie C."/>
            <person name="Chevrette M."/>
            <person name="Carlson C."/>
            <person name="Stubbendieck R."/>
            <person name="Wendt-Pienkowski E."/>
        </authorList>
    </citation>
    <scope>NUCLEOTIDE SEQUENCE [LARGE SCALE GENOMIC DNA]</scope>
    <source>
        <strain evidence="1 2">SID8386</strain>
    </source>
</reference>
<comment type="caution">
    <text evidence="1">The sequence shown here is derived from an EMBL/GenBank/DDBJ whole genome shotgun (WGS) entry which is preliminary data.</text>
</comment>
<sequence>MTAKPATYYDTFADPREYNNGDPRYPGSPMIALDTLRGHDRFPNMSRTEFLFKDNGAALQWQLDSPHRNGQV</sequence>
<evidence type="ECO:0000313" key="1">
    <source>
        <dbReference type="EMBL" id="NEC57107.1"/>
    </source>
</evidence>
<organism evidence="1 2">
    <name type="scientific">Amycolatopsis rubida</name>
    <dbReference type="NCBI Taxonomy" id="112413"/>
    <lineage>
        <taxon>Bacteria</taxon>
        <taxon>Bacillati</taxon>
        <taxon>Actinomycetota</taxon>
        <taxon>Actinomycetes</taxon>
        <taxon>Pseudonocardiales</taxon>
        <taxon>Pseudonocardiaceae</taxon>
        <taxon>Amycolatopsis</taxon>
    </lineage>
</organism>
<protein>
    <submittedName>
        <fullName evidence="1">Uncharacterized protein</fullName>
    </submittedName>
</protein>
<dbReference type="RefSeq" id="WP_157904825.1">
    <property type="nucleotide sequence ID" value="NZ_JAAGNC010000081.1"/>
</dbReference>
<proteinExistence type="predicted"/>
<name>A0ABX0BUV8_9PSEU</name>